<feature type="domain" description="TOG" evidence="9">
    <location>
        <begin position="5"/>
        <end position="229"/>
    </location>
</feature>
<dbReference type="Proteomes" id="UP001316803">
    <property type="component" value="Unassembled WGS sequence"/>
</dbReference>
<reference evidence="10 11" key="1">
    <citation type="submission" date="2022-12" db="EMBL/GenBank/DDBJ databases">
        <title>Genomic features and morphological characterization of a novel Knufia sp. strain isolated from spacecraft assembly facility.</title>
        <authorList>
            <person name="Teixeira M."/>
            <person name="Chander A.M."/>
            <person name="Stajich J.E."/>
            <person name="Venkateswaran K."/>
        </authorList>
    </citation>
    <scope>NUCLEOTIDE SEQUENCE [LARGE SCALE GENOMIC DNA]</scope>
    <source>
        <strain evidence="10 11">FJI-L2-BK-P2</strain>
    </source>
</reference>
<dbReference type="InterPro" id="IPR024395">
    <property type="entry name" value="CLASP_N_dom"/>
</dbReference>
<comment type="subunit">
    <text evidence="3">Interacts with microtubules.</text>
</comment>
<name>A0AAN8EM35_9EURO</name>
<dbReference type="PANTHER" id="PTHR21567:SF9">
    <property type="entry name" value="CLIP-ASSOCIATING PROTEIN"/>
    <property type="match status" value="1"/>
</dbReference>
<organism evidence="10 11">
    <name type="scientific">Knufia fluminis</name>
    <dbReference type="NCBI Taxonomy" id="191047"/>
    <lineage>
        <taxon>Eukaryota</taxon>
        <taxon>Fungi</taxon>
        <taxon>Dikarya</taxon>
        <taxon>Ascomycota</taxon>
        <taxon>Pezizomycotina</taxon>
        <taxon>Eurotiomycetes</taxon>
        <taxon>Chaetothyriomycetidae</taxon>
        <taxon>Chaetothyriales</taxon>
        <taxon>Trichomeriaceae</taxon>
        <taxon>Knufia</taxon>
    </lineage>
</organism>
<gene>
    <name evidence="10" type="primary">STU1</name>
    <name evidence="10" type="ORF">OHC33_004135</name>
</gene>
<comment type="similarity">
    <text evidence="2">Belongs to the CLASP family.</text>
</comment>
<dbReference type="GO" id="GO:1990023">
    <property type="term" value="C:mitotic spindle midzone"/>
    <property type="evidence" value="ECO:0007669"/>
    <property type="project" value="TreeGrafter"/>
</dbReference>
<evidence type="ECO:0000259" key="9">
    <source>
        <dbReference type="SMART" id="SM01349"/>
    </source>
</evidence>
<keyword evidence="4" id="KW-0132">Cell division</keyword>
<dbReference type="SUPFAM" id="SSF48371">
    <property type="entry name" value="ARM repeat"/>
    <property type="match status" value="1"/>
</dbReference>
<feature type="compositionally biased region" description="Basic and acidic residues" evidence="8">
    <location>
        <begin position="255"/>
        <end position="268"/>
    </location>
</feature>
<evidence type="ECO:0000256" key="6">
    <source>
        <dbReference type="ARBA" id="ARBA00022776"/>
    </source>
</evidence>
<evidence type="ECO:0000256" key="7">
    <source>
        <dbReference type="ARBA" id="ARBA00024889"/>
    </source>
</evidence>
<evidence type="ECO:0000256" key="4">
    <source>
        <dbReference type="ARBA" id="ARBA00022618"/>
    </source>
</evidence>
<evidence type="ECO:0000256" key="1">
    <source>
        <dbReference type="ARBA" id="ARBA00004186"/>
    </source>
</evidence>
<comment type="subcellular location">
    <subcellularLocation>
        <location evidence="1">Cytoplasm</location>
        <location evidence="1">Cytoskeleton</location>
        <location evidence="1">Spindle</location>
    </subcellularLocation>
</comment>
<keyword evidence="11" id="KW-1185">Reference proteome</keyword>
<accession>A0AAN8EM35</accession>
<evidence type="ECO:0000256" key="5">
    <source>
        <dbReference type="ARBA" id="ARBA00022701"/>
    </source>
</evidence>
<dbReference type="InterPro" id="IPR016024">
    <property type="entry name" value="ARM-type_fold"/>
</dbReference>
<keyword evidence="6" id="KW-0131">Cell cycle</keyword>
<dbReference type="GO" id="GO:0051301">
    <property type="term" value="P:cell division"/>
    <property type="evidence" value="ECO:0007669"/>
    <property type="project" value="UniProtKB-KW"/>
</dbReference>
<feature type="region of interest" description="Disordered" evidence="8">
    <location>
        <begin position="226"/>
        <end position="464"/>
    </location>
</feature>
<dbReference type="GO" id="GO:0005876">
    <property type="term" value="C:spindle microtubule"/>
    <property type="evidence" value="ECO:0007669"/>
    <property type="project" value="TreeGrafter"/>
</dbReference>
<dbReference type="GO" id="GO:0090307">
    <property type="term" value="P:mitotic spindle assembly"/>
    <property type="evidence" value="ECO:0007669"/>
    <property type="project" value="TreeGrafter"/>
</dbReference>
<comment type="function">
    <text evidence="7">Microtubule binding protein that promotes the stabilization of dynamic microtubules. Required for mitotic spindle formation.</text>
</comment>
<dbReference type="InterPro" id="IPR011989">
    <property type="entry name" value="ARM-like"/>
</dbReference>
<evidence type="ECO:0000256" key="2">
    <source>
        <dbReference type="ARBA" id="ARBA00009549"/>
    </source>
</evidence>
<dbReference type="GO" id="GO:0008017">
    <property type="term" value="F:microtubule binding"/>
    <property type="evidence" value="ECO:0007669"/>
    <property type="project" value="TreeGrafter"/>
</dbReference>
<dbReference type="PANTHER" id="PTHR21567">
    <property type="entry name" value="CLASP"/>
    <property type="match status" value="1"/>
</dbReference>
<evidence type="ECO:0000256" key="8">
    <source>
        <dbReference type="SAM" id="MobiDB-lite"/>
    </source>
</evidence>
<evidence type="ECO:0000313" key="11">
    <source>
        <dbReference type="Proteomes" id="UP001316803"/>
    </source>
</evidence>
<feature type="compositionally biased region" description="Polar residues" evidence="8">
    <location>
        <begin position="372"/>
        <end position="408"/>
    </location>
</feature>
<dbReference type="GO" id="GO:0005881">
    <property type="term" value="C:cytoplasmic microtubule"/>
    <property type="evidence" value="ECO:0007669"/>
    <property type="project" value="TreeGrafter"/>
</dbReference>
<feature type="compositionally biased region" description="Basic and acidic residues" evidence="8">
    <location>
        <begin position="287"/>
        <end position="312"/>
    </location>
</feature>
<dbReference type="AlphaFoldDB" id="A0AAN8EM35"/>
<dbReference type="GO" id="GO:0005815">
    <property type="term" value="C:microtubule organizing center"/>
    <property type="evidence" value="ECO:0007669"/>
    <property type="project" value="TreeGrafter"/>
</dbReference>
<proteinExistence type="inferred from homology"/>
<dbReference type="Pfam" id="PF12348">
    <property type="entry name" value="CLASP_N"/>
    <property type="match status" value="1"/>
</dbReference>
<evidence type="ECO:0000256" key="3">
    <source>
        <dbReference type="ARBA" id="ARBA00011375"/>
    </source>
</evidence>
<dbReference type="Gene3D" id="1.25.10.10">
    <property type="entry name" value="Leucine-rich Repeat Variant"/>
    <property type="match status" value="1"/>
</dbReference>
<dbReference type="SMART" id="SM01349">
    <property type="entry name" value="TOG"/>
    <property type="match status" value="1"/>
</dbReference>
<keyword evidence="6" id="KW-0498">Mitosis</keyword>
<comment type="caution">
    <text evidence="10">The sequence shown here is derived from an EMBL/GenBank/DDBJ whole genome shotgun (WGS) entry which is preliminary data.</text>
</comment>
<evidence type="ECO:0000313" key="10">
    <source>
        <dbReference type="EMBL" id="KAK5954413.1"/>
    </source>
</evidence>
<sequence>MDYSEVLRLESAKGFRLPGPVTEDNWKHRMDFCNKLTATIDSYGKSHLPKDFTAQIEPYLNNIVDCARSERTQLSNSACKLLGALPKVLERDMHPHLDRILPDLIKLCANTKQVTVKVAAAAVANMVQYSTYNNRLLWHVCMVFEDKPPGPKQNGTAWLQTIMKEYYRSMDPHKDLKMIARALLLALEDADATVRTNSRATYWTYSRIDPDGAAEIMEKLDQHKKTALQNDPHNPDKKNLTTKKQPPRPRSALAEVRKEQAKKKREEEAAAAQKPPKPFSASTASHDSIEIHEPRKDKPKKEERGFRPDQDRAGAGTALFDRTSKDVPQWSQKRDMKTHTKALSQDEEVVTKPSASSRLLSAPVRRPRINVTPMNSSQNVTARPSSRTGHTTSSHNTGQQTAHSNMSFRTAPAAPPKEVHKDSRPTSSSSSKSATIPPFTASTTSTEKRRPISSPSSKRALTTSSAAVTIKADVQPEPYIPEGKENAIIIPTLEHKQSTLPQGMQPAHKPVTGAPLEVQTAIKSTPDRLDFNSTRRFLNTILADAQPILEDALLCRKFKSVLEQRQTIIPDKESFDYLFSFLCLNLATKADAIHGEAQTPDPNWPYIRQLMLQMTVTLLQRYPTWTPPFRSGWIRTMMFYRCTLPNDPKDRRTELCMKNISTIINECPEPLDFIRSVVSAINEGEAYILADAKKHKDTESLTHAMADWLGKDDQVARWVDEVDANVDNIHFAPPRELALLYETGLSALTLILEKGIERDQHLNSTQETQLCKLADHALESYSPIVKRSVIGFAKYLFTIIGDRERFFGHYTEETKVNLLEYYLYDNLREIDAIGT</sequence>
<protein>
    <submittedName>
        <fullName evidence="10">Suppressor of tub2 mutation</fullName>
    </submittedName>
</protein>
<dbReference type="EMBL" id="JAKLMC020000008">
    <property type="protein sequence ID" value="KAK5954413.1"/>
    <property type="molecule type" value="Genomic_DNA"/>
</dbReference>
<dbReference type="InterPro" id="IPR034085">
    <property type="entry name" value="TOG"/>
</dbReference>
<keyword evidence="5" id="KW-0493">Microtubule</keyword>